<name>A0ABT2TY81_9FIRM</name>
<dbReference type="Proteomes" id="UP001652409">
    <property type="component" value="Unassembled WGS sequence"/>
</dbReference>
<dbReference type="RefSeq" id="WP_005424140.1">
    <property type="nucleotide sequence ID" value="NZ_JAOQJL010000056.1"/>
</dbReference>
<proteinExistence type="predicted"/>
<evidence type="ECO:0000313" key="2">
    <source>
        <dbReference type="Proteomes" id="UP001652409"/>
    </source>
</evidence>
<comment type="caution">
    <text evidence="1">The sequence shown here is derived from an EMBL/GenBank/DDBJ whole genome shotgun (WGS) entry which is preliminary data.</text>
</comment>
<reference evidence="1 2" key="1">
    <citation type="journal article" date="2021" name="ISME Commun">
        <title>Automated analysis of genomic sequences facilitates high-throughput and comprehensive description of bacteria.</title>
        <authorList>
            <person name="Hitch T.C.A."/>
        </authorList>
    </citation>
    <scope>NUCLEOTIDE SEQUENCE [LARGE SCALE GENOMIC DNA]</scope>
    <source>
        <strain evidence="1 2">Sanger_23</strain>
    </source>
</reference>
<accession>A0ABT2TY81</accession>
<sequence>MFERKIKSKMPQPLKILAAAFKIYDMFDVKNIRFSTRHLGKSR</sequence>
<gene>
    <name evidence="1" type="ORF">OCV61_17605</name>
</gene>
<evidence type="ECO:0000313" key="1">
    <source>
        <dbReference type="EMBL" id="MCU6767184.1"/>
    </source>
</evidence>
<protein>
    <submittedName>
        <fullName evidence="1">Uncharacterized protein</fullName>
    </submittedName>
</protein>
<keyword evidence="2" id="KW-1185">Reference proteome</keyword>
<dbReference type="EMBL" id="JAOQJL010000056">
    <property type="protein sequence ID" value="MCU6767184.1"/>
    <property type="molecule type" value="Genomic_DNA"/>
</dbReference>
<organism evidence="1 2">
    <name type="scientific">Blautia ammoniilytica</name>
    <dbReference type="NCBI Taxonomy" id="2981782"/>
    <lineage>
        <taxon>Bacteria</taxon>
        <taxon>Bacillati</taxon>
        <taxon>Bacillota</taxon>
        <taxon>Clostridia</taxon>
        <taxon>Lachnospirales</taxon>
        <taxon>Lachnospiraceae</taxon>
        <taxon>Blautia</taxon>
    </lineage>
</organism>